<dbReference type="SUPFAM" id="SSF68906">
    <property type="entry name" value="SAP domain"/>
    <property type="match status" value="1"/>
</dbReference>
<dbReference type="Gene3D" id="1.10.720.30">
    <property type="entry name" value="SAP domain"/>
    <property type="match status" value="1"/>
</dbReference>
<feature type="compositionally biased region" description="Basic and acidic residues" evidence="1">
    <location>
        <begin position="264"/>
        <end position="286"/>
    </location>
</feature>
<evidence type="ECO:0000313" key="4">
    <source>
        <dbReference type="Proteomes" id="UP001583193"/>
    </source>
</evidence>
<feature type="compositionally biased region" description="Low complexity" evidence="1">
    <location>
        <begin position="42"/>
        <end position="56"/>
    </location>
</feature>
<feature type="region of interest" description="Disordered" evidence="1">
    <location>
        <begin position="470"/>
        <end position="504"/>
    </location>
</feature>
<dbReference type="InterPro" id="IPR003034">
    <property type="entry name" value="SAP_dom"/>
</dbReference>
<dbReference type="Proteomes" id="UP001583193">
    <property type="component" value="Unassembled WGS sequence"/>
</dbReference>
<feature type="region of interest" description="Disordered" evidence="1">
    <location>
        <begin position="42"/>
        <end position="332"/>
    </location>
</feature>
<feature type="domain" description="SAP" evidence="2">
    <location>
        <begin position="3"/>
        <end position="40"/>
    </location>
</feature>
<evidence type="ECO:0000256" key="1">
    <source>
        <dbReference type="SAM" id="MobiDB-lite"/>
    </source>
</evidence>
<organism evidence="3 4">
    <name type="scientific">Paecilomyces lecythidis</name>
    <dbReference type="NCBI Taxonomy" id="3004212"/>
    <lineage>
        <taxon>Eukaryota</taxon>
        <taxon>Fungi</taxon>
        <taxon>Dikarya</taxon>
        <taxon>Ascomycota</taxon>
        <taxon>Pezizomycotina</taxon>
        <taxon>Eurotiomycetes</taxon>
        <taxon>Eurotiomycetidae</taxon>
        <taxon>Eurotiales</taxon>
        <taxon>Thermoascaceae</taxon>
        <taxon>Paecilomyces</taxon>
    </lineage>
</organism>
<accession>A0ABR3YAG6</accession>
<dbReference type="Pfam" id="PF16294">
    <property type="entry name" value="RSB_motif"/>
    <property type="match status" value="1"/>
</dbReference>
<sequence>MTDYAKWKVTDLKAELKRRGIPQTGLKLKQNFIDKLLEADNAAAESAGAAESAAPEQGIDQETAEPKQQAPTVEQENATIEQQSQAPEPEPVKGPEGERQTKLEKAPEEGVQNGTALEDKDTRVAGPDQAAPQQPQQTPEQVTAQQAPEDAKEQPREQMDIGRAPEESAAPPDTTSQLSPATEQPSSAPVEEVVDDMRKRKRRSPSPHPALDPVVQKKVKGEDGGPRVLLKEDVGVENLPQRAVRDTGDVAMKEATPDVGPNPEVKEEVRGPEERASVTADDETRKAARPLSEQDAEIRRDKVSHTKPEREHQESPSQDVLEDGDDGRAVEPALHPASPALYIRNFMRPLQPANLKNYLISLATPPTKSPDPDIILDFFLDSIKTHCFVSFASISAASRVRSALHGTIWPNERDRKPLWVDFVPEEKTRQWISIEQDSEGRGRGGPRWEVVYEETRDGIEAILQEAPSLTAAPNVPKAPLGPRGGFVDRDPRRGPQASTDPRARGEGFKALDELFKSTTAKPKLYYLPVPKEVAARRLDKFDELARKGPFPRPGGDETRRITFENTDSFVDQGPEYAVRRRGGRGRGGGYGGPWRDSWRGRGR</sequence>
<evidence type="ECO:0000259" key="2">
    <source>
        <dbReference type="Pfam" id="PF02037"/>
    </source>
</evidence>
<feature type="region of interest" description="Disordered" evidence="1">
    <location>
        <begin position="566"/>
        <end position="603"/>
    </location>
</feature>
<evidence type="ECO:0000313" key="3">
    <source>
        <dbReference type="EMBL" id="KAL1885291.1"/>
    </source>
</evidence>
<feature type="compositionally biased region" description="Low complexity" evidence="1">
    <location>
        <begin position="125"/>
        <end position="148"/>
    </location>
</feature>
<feature type="compositionally biased region" description="Basic and acidic residues" evidence="1">
    <location>
        <begin position="219"/>
        <end position="234"/>
    </location>
</feature>
<dbReference type="InterPro" id="IPR035979">
    <property type="entry name" value="RBD_domain_sf"/>
</dbReference>
<feature type="compositionally biased region" description="Polar residues" evidence="1">
    <location>
        <begin position="69"/>
        <end position="86"/>
    </location>
</feature>
<keyword evidence="4" id="KW-1185">Reference proteome</keyword>
<reference evidence="3 4" key="1">
    <citation type="journal article" date="2024" name="IMA Fungus">
        <title>IMA Genome - F19 : A genome assembly and annotation guide to empower mycologists, including annotated draft genome sequences of Ceratocystis pirilliformis, Diaporthe australafricana, Fusarium ophioides, Paecilomyces lecythidis, and Sporothrix stenoceras.</title>
        <authorList>
            <person name="Aylward J."/>
            <person name="Wilson A.M."/>
            <person name="Visagie C.M."/>
            <person name="Spraker J."/>
            <person name="Barnes I."/>
            <person name="Buitendag C."/>
            <person name="Ceriani C."/>
            <person name="Del Mar Angel L."/>
            <person name="du Plessis D."/>
            <person name="Fuchs T."/>
            <person name="Gasser K."/>
            <person name="Kramer D."/>
            <person name="Li W."/>
            <person name="Munsamy K."/>
            <person name="Piso A."/>
            <person name="Price J.L."/>
            <person name="Sonnekus B."/>
            <person name="Thomas C."/>
            <person name="van der Nest A."/>
            <person name="van Dijk A."/>
            <person name="van Heerden A."/>
            <person name="van Vuuren N."/>
            <person name="Yilmaz N."/>
            <person name="Duong T.A."/>
            <person name="van der Merwe N.A."/>
            <person name="Wingfield M.J."/>
            <person name="Wingfield B.D."/>
        </authorList>
    </citation>
    <scope>NUCLEOTIDE SEQUENCE [LARGE SCALE GENOMIC DNA]</scope>
    <source>
        <strain evidence="3 4">CMW 18167</strain>
    </source>
</reference>
<dbReference type="EMBL" id="JAVDPF010000003">
    <property type="protein sequence ID" value="KAL1885291.1"/>
    <property type="molecule type" value="Genomic_DNA"/>
</dbReference>
<dbReference type="SUPFAM" id="SSF54928">
    <property type="entry name" value="RNA-binding domain, RBD"/>
    <property type="match status" value="1"/>
</dbReference>
<name>A0ABR3YAG6_9EURO</name>
<feature type="compositionally biased region" description="Polar residues" evidence="1">
    <location>
        <begin position="173"/>
        <end position="187"/>
    </location>
</feature>
<dbReference type="Pfam" id="PF02037">
    <property type="entry name" value="SAP"/>
    <property type="match status" value="1"/>
</dbReference>
<dbReference type="CDD" id="cd12432">
    <property type="entry name" value="RRM_ACINU"/>
    <property type="match status" value="1"/>
</dbReference>
<gene>
    <name evidence="3" type="ORF">Plec18167_001948</name>
</gene>
<feature type="compositionally biased region" description="Basic and acidic residues" evidence="1">
    <location>
        <begin position="243"/>
        <end position="256"/>
    </location>
</feature>
<feature type="compositionally biased region" description="Basic and acidic residues" evidence="1">
    <location>
        <begin position="149"/>
        <end position="166"/>
    </location>
</feature>
<dbReference type="InterPro" id="IPR032552">
    <property type="entry name" value="RSB_motif"/>
</dbReference>
<feature type="compositionally biased region" description="Basic and acidic residues" evidence="1">
    <location>
        <begin position="90"/>
        <end position="108"/>
    </location>
</feature>
<protein>
    <recommendedName>
        <fullName evidence="2">SAP domain-containing protein</fullName>
    </recommendedName>
</protein>
<comment type="caution">
    <text evidence="3">The sequence shown here is derived from an EMBL/GenBank/DDBJ whole genome shotgun (WGS) entry which is preliminary data.</text>
</comment>
<dbReference type="PANTHER" id="PTHR47031:SF3">
    <property type="entry name" value="SAP DOMAIN-CONTAINING PROTEIN"/>
    <property type="match status" value="1"/>
</dbReference>
<dbReference type="InterPro" id="IPR036361">
    <property type="entry name" value="SAP_dom_sf"/>
</dbReference>
<feature type="compositionally biased region" description="Basic and acidic residues" evidence="1">
    <location>
        <begin position="296"/>
        <end position="314"/>
    </location>
</feature>
<proteinExistence type="predicted"/>
<dbReference type="PANTHER" id="PTHR47031">
    <property type="entry name" value="SAP DNA-BINDING DOMAIN-CONTAINING PROTEIN"/>
    <property type="match status" value="1"/>
</dbReference>
<dbReference type="InterPro" id="IPR034257">
    <property type="entry name" value="Acinus_RRM"/>
</dbReference>